<dbReference type="Pfam" id="PF13561">
    <property type="entry name" value="adh_short_C2"/>
    <property type="match status" value="1"/>
</dbReference>
<dbReference type="Gene3D" id="3.40.50.720">
    <property type="entry name" value="NAD(P)-binding Rossmann-like Domain"/>
    <property type="match status" value="1"/>
</dbReference>
<reference evidence="3" key="1">
    <citation type="submission" date="2022-08" db="EMBL/GenBank/DDBJ databases">
        <title>Draft genome sequencing of Roseisolibacter agri AW1220.</title>
        <authorList>
            <person name="Tobiishi Y."/>
            <person name="Tonouchi A."/>
        </authorList>
    </citation>
    <scope>NUCLEOTIDE SEQUENCE</scope>
    <source>
        <strain evidence="3">AW1220</strain>
    </source>
</reference>
<dbReference type="SMART" id="SM00822">
    <property type="entry name" value="PKS_KR"/>
    <property type="match status" value="1"/>
</dbReference>
<gene>
    <name evidence="3" type="ORF">rosag_47130</name>
</gene>
<dbReference type="AlphaFoldDB" id="A0AA37QKG9"/>
<keyword evidence="4" id="KW-1185">Reference proteome</keyword>
<feature type="domain" description="Ketoreductase" evidence="2">
    <location>
        <begin position="32"/>
        <end position="215"/>
    </location>
</feature>
<dbReference type="InterPro" id="IPR036291">
    <property type="entry name" value="NAD(P)-bd_dom_sf"/>
</dbReference>
<accession>A0AA37QKG9</accession>
<dbReference type="PANTHER" id="PTHR42760">
    <property type="entry name" value="SHORT-CHAIN DEHYDROGENASES/REDUCTASES FAMILY MEMBER"/>
    <property type="match status" value="1"/>
</dbReference>
<protein>
    <submittedName>
        <fullName evidence="3">Short-chain dehydrogenase</fullName>
    </submittedName>
</protein>
<dbReference type="GO" id="GO:0030497">
    <property type="term" value="P:fatty acid elongation"/>
    <property type="evidence" value="ECO:0007669"/>
    <property type="project" value="TreeGrafter"/>
</dbReference>
<dbReference type="InterPro" id="IPR057326">
    <property type="entry name" value="KR_dom"/>
</dbReference>
<dbReference type="CDD" id="cd05233">
    <property type="entry name" value="SDR_c"/>
    <property type="match status" value="1"/>
</dbReference>
<dbReference type="SUPFAM" id="SSF51735">
    <property type="entry name" value="NAD(P)-binding Rossmann-fold domains"/>
    <property type="match status" value="1"/>
</dbReference>
<dbReference type="PRINTS" id="PR00080">
    <property type="entry name" value="SDRFAMILY"/>
</dbReference>
<dbReference type="PRINTS" id="PR00081">
    <property type="entry name" value="GDHRDH"/>
</dbReference>
<comment type="similarity">
    <text evidence="1">Belongs to the short-chain dehydrogenases/reductases (SDR) family.</text>
</comment>
<sequence>MSGPMRRPDAGLPEAAAHEIPTGREARRFDGQTVIVTGGASGIGLAAARRFAAEGARVVIADRDAAAAARAADGLRAAGAAGAAGAPCDVADEAQVRACVAEAVARFGRLDVVVNNAGLMVVKAIPDLTADDWRRVLAVDLLGAFFFIREAFAAMRPGGAIINVASVHALETTPQAAAYAAAKAGLVSLTRSAALEARARGLRVNAVLPGAVDTPMLWDNPNVRAGLEVVDRAAVGTPDDVAAAIAYLASADARFVQGAALVIDGGRLDRLGG</sequence>
<evidence type="ECO:0000259" key="2">
    <source>
        <dbReference type="SMART" id="SM00822"/>
    </source>
</evidence>
<comment type="caution">
    <text evidence="3">The sequence shown here is derived from an EMBL/GenBank/DDBJ whole genome shotgun (WGS) entry which is preliminary data.</text>
</comment>
<dbReference type="InterPro" id="IPR020904">
    <property type="entry name" value="Sc_DH/Rdtase_CS"/>
</dbReference>
<dbReference type="PROSITE" id="PS00061">
    <property type="entry name" value="ADH_SHORT"/>
    <property type="match status" value="1"/>
</dbReference>
<dbReference type="InterPro" id="IPR002347">
    <property type="entry name" value="SDR_fam"/>
</dbReference>
<organism evidence="3 4">
    <name type="scientific">Roseisolibacter agri</name>
    <dbReference type="NCBI Taxonomy" id="2014610"/>
    <lineage>
        <taxon>Bacteria</taxon>
        <taxon>Pseudomonadati</taxon>
        <taxon>Gemmatimonadota</taxon>
        <taxon>Gemmatimonadia</taxon>
        <taxon>Gemmatimonadales</taxon>
        <taxon>Gemmatimonadaceae</taxon>
        <taxon>Roseisolibacter</taxon>
    </lineage>
</organism>
<evidence type="ECO:0000313" key="4">
    <source>
        <dbReference type="Proteomes" id="UP001161325"/>
    </source>
</evidence>
<name>A0AA37QKG9_9BACT</name>
<dbReference type="PANTHER" id="PTHR42760:SF40">
    <property type="entry name" value="3-OXOACYL-[ACYL-CARRIER-PROTEIN] REDUCTASE, CHLOROPLASTIC"/>
    <property type="match status" value="1"/>
</dbReference>
<dbReference type="EMBL" id="BRXS01000008">
    <property type="protein sequence ID" value="GLC28200.1"/>
    <property type="molecule type" value="Genomic_DNA"/>
</dbReference>
<dbReference type="FunFam" id="3.40.50.720:FF:000084">
    <property type="entry name" value="Short-chain dehydrogenase reductase"/>
    <property type="match status" value="1"/>
</dbReference>
<evidence type="ECO:0000313" key="3">
    <source>
        <dbReference type="EMBL" id="GLC28200.1"/>
    </source>
</evidence>
<evidence type="ECO:0000256" key="1">
    <source>
        <dbReference type="ARBA" id="ARBA00006484"/>
    </source>
</evidence>
<proteinExistence type="inferred from homology"/>
<dbReference type="Proteomes" id="UP001161325">
    <property type="component" value="Unassembled WGS sequence"/>
</dbReference>
<dbReference type="GO" id="GO:0016616">
    <property type="term" value="F:oxidoreductase activity, acting on the CH-OH group of donors, NAD or NADP as acceptor"/>
    <property type="evidence" value="ECO:0007669"/>
    <property type="project" value="UniProtKB-ARBA"/>
</dbReference>